<keyword evidence="2" id="KW-1185">Reference proteome</keyword>
<comment type="caution">
    <text evidence="1">The sequence shown here is derived from an EMBL/GenBank/DDBJ whole genome shotgun (WGS) entry which is preliminary data.</text>
</comment>
<evidence type="ECO:0008006" key="3">
    <source>
        <dbReference type="Google" id="ProtNLM"/>
    </source>
</evidence>
<dbReference type="AlphaFoldDB" id="A0AAD6FTL9"/>
<dbReference type="Proteomes" id="UP001219934">
    <property type="component" value="Unassembled WGS sequence"/>
</dbReference>
<proteinExistence type="predicted"/>
<name>A0AAD6FTL9_9TELE</name>
<dbReference type="EMBL" id="JAPTMU010000003">
    <property type="protein sequence ID" value="KAJ4945497.1"/>
    <property type="molecule type" value="Genomic_DNA"/>
</dbReference>
<evidence type="ECO:0000313" key="1">
    <source>
        <dbReference type="EMBL" id="KAJ4945497.1"/>
    </source>
</evidence>
<dbReference type="PANTHER" id="PTHR47456">
    <property type="entry name" value="PHD-TYPE DOMAIN-CONTAINING PROTEIN"/>
    <property type="match status" value="1"/>
</dbReference>
<gene>
    <name evidence="1" type="ORF">JOQ06_023181</name>
</gene>
<reference evidence="1" key="1">
    <citation type="submission" date="2022-11" db="EMBL/GenBank/DDBJ databases">
        <title>Chromosome-level genome of Pogonophryne albipinna.</title>
        <authorList>
            <person name="Jo E."/>
        </authorList>
    </citation>
    <scope>NUCLEOTIDE SEQUENCE</scope>
    <source>
        <strain evidence="1">SGF0006</strain>
        <tissue evidence="1">Muscle</tissue>
    </source>
</reference>
<accession>A0AAD6FTL9</accession>
<protein>
    <recommendedName>
        <fullName evidence="3">Transposase</fullName>
    </recommendedName>
</protein>
<evidence type="ECO:0000313" key="2">
    <source>
        <dbReference type="Proteomes" id="UP001219934"/>
    </source>
</evidence>
<sequence>MHSAHVCTSSYYCDLVQRQRWVHVFRDEDLKVAIYTNNGVERQNETLKHSHLEGYKNCSLSEMLTVLVTDFLPRTYRK</sequence>
<dbReference type="PANTHER" id="PTHR47456:SF4">
    <property type="entry name" value="SWIM-TYPE DOMAIN-CONTAINING PROTEIN"/>
    <property type="match status" value="1"/>
</dbReference>
<organism evidence="1 2">
    <name type="scientific">Pogonophryne albipinna</name>
    <dbReference type="NCBI Taxonomy" id="1090488"/>
    <lineage>
        <taxon>Eukaryota</taxon>
        <taxon>Metazoa</taxon>
        <taxon>Chordata</taxon>
        <taxon>Craniata</taxon>
        <taxon>Vertebrata</taxon>
        <taxon>Euteleostomi</taxon>
        <taxon>Actinopterygii</taxon>
        <taxon>Neopterygii</taxon>
        <taxon>Teleostei</taxon>
        <taxon>Neoteleostei</taxon>
        <taxon>Acanthomorphata</taxon>
        <taxon>Eupercaria</taxon>
        <taxon>Perciformes</taxon>
        <taxon>Notothenioidei</taxon>
        <taxon>Pogonophryne</taxon>
    </lineage>
</organism>